<dbReference type="PANTHER" id="PTHR30273:SF2">
    <property type="entry name" value="PROTEIN FECR"/>
    <property type="match status" value="1"/>
</dbReference>
<dbReference type="InterPro" id="IPR032508">
    <property type="entry name" value="FecR_C"/>
</dbReference>
<dbReference type="Pfam" id="PF04773">
    <property type="entry name" value="FecR"/>
    <property type="match status" value="1"/>
</dbReference>
<sequence>MILYIIVTPYLMQNRNNYTEIEHFLADESFRMWVYLNDDQQDWEEWTIENSSRAKLLEEARLWLLAMKAPDTNVTSIDVQSALEATWKKIENAEEKKKEKPVLTLLRKRWFNAAAAILVLSLLSGWLYEHSNLNKNSILSYNELINENEEGLVEQTNNSDKPQIITLSDGSSVLLQPNSKLSYPKIFVGNERKVYLSGEGFFEISKDAKKPFFVYANEIVTKVVGTSFKIKAYTNQPNVEVVVRTGKVKVRPNELISKSKDELIVLLPNQALRFVRKNLSFNKITDITQDESLSHSTSNIEQLGFEFTDIPVSQIFKTIEQAYIVKIDYPQTKLKDCYLTTSLSDQPLPEKLKIICKSLGNNTSYEMNGNQIIIMSDGCN</sequence>
<dbReference type="Gene3D" id="2.60.120.1440">
    <property type="match status" value="1"/>
</dbReference>
<keyword evidence="4" id="KW-1185">Reference proteome</keyword>
<dbReference type="Proteomes" id="UP000093807">
    <property type="component" value="Unassembled WGS sequence"/>
</dbReference>
<accession>A0A199XW03</accession>
<dbReference type="InterPro" id="IPR006860">
    <property type="entry name" value="FecR"/>
</dbReference>
<evidence type="ECO:0000313" key="4">
    <source>
        <dbReference type="Proteomes" id="UP000093807"/>
    </source>
</evidence>
<dbReference type="EMBL" id="JMTM01000006">
    <property type="protein sequence ID" value="OAZ05436.1"/>
    <property type="molecule type" value="Genomic_DNA"/>
</dbReference>
<name>A0A199XW03_9FLAO</name>
<dbReference type="PIRSF" id="PIRSF018266">
    <property type="entry name" value="FecR"/>
    <property type="match status" value="1"/>
</dbReference>
<dbReference type="PATRIC" id="fig|29536.5.peg.134"/>
<organism evidence="3 4">
    <name type="scientific">Flavobacterium succinicans</name>
    <dbReference type="NCBI Taxonomy" id="29536"/>
    <lineage>
        <taxon>Bacteria</taxon>
        <taxon>Pseudomonadati</taxon>
        <taxon>Bacteroidota</taxon>
        <taxon>Flavobacteriia</taxon>
        <taxon>Flavobacteriales</taxon>
        <taxon>Flavobacteriaceae</taxon>
        <taxon>Flavobacterium</taxon>
    </lineage>
</organism>
<dbReference type="InterPro" id="IPR012373">
    <property type="entry name" value="Ferrdict_sens_TM"/>
</dbReference>
<dbReference type="RefSeq" id="WP_231891022.1">
    <property type="nucleotide sequence ID" value="NZ_JMTM01000006.1"/>
</dbReference>
<comment type="caution">
    <text evidence="3">The sequence shown here is derived from an EMBL/GenBank/DDBJ whole genome shotgun (WGS) entry which is preliminary data.</text>
</comment>
<evidence type="ECO:0000259" key="2">
    <source>
        <dbReference type="Pfam" id="PF16344"/>
    </source>
</evidence>
<evidence type="ECO:0000313" key="3">
    <source>
        <dbReference type="EMBL" id="OAZ05436.1"/>
    </source>
</evidence>
<proteinExistence type="predicted"/>
<protein>
    <submittedName>
        <fullName evidence="3">FecR protein</fullName>
    </submittedName>
</protein>
<dbReference type="Pfam" id="PF16344">
    <property type="entry name" value="FecR_C"/>
    <property type="match status" value="1"/>
</dbReference>
<dbReference type="AlphaFoldDB" id="A0A199XW03"/>
<gene>
    <name evidence="3" type="ORF">FLB_01300</name>
</gene>
<dbReference type="Gene3D" id="3.55.50.30">
    <property type="match status" value="1"/>
</dbReference>
<feature type="domain" description="Protein FecR C-terminal" evidence="2">
    <location>
        <begin position="305"/>
        <end position="374"/>
    </location>
</feature>
<reference evidence="3 4" key="1">
    <citation type="submission" date="2016-06" db="EMBL/GenBank/DDBJ databases">
        <title>Draft genome sequence of Flavobacterium succinicans strain DD5b.</title>
        <authorList>
            <person name="Poehlein A."/>
            <person name="Daniel R."/>
            <person name="Simeonova D.D."/>
        </authorList>
    </citation>
    <scope>NUCLEOTIDE SEQUENCE [LARGE SCALE GENOMIC DNA]</scope>
    <source>
        <strain evidence="3 4">DD5b</strain>
    </source>
</reference>
<dbReference type="GO" id="GO:0016989">
    <property type="term" value="F:sigma factor antagonist activity"/>
    <property type="evidence" value="ECO:0007669"/>
    <property type="project" value="TreeGrafter"/>
</dbReference>
<evidence type="ECO:0000259" key="1">
    <source>
        <dbReference type="Pfam" id="PF04773"/>
    </source>
</evidence>
<feature type="domain" description="FecR protein" evidence="1">
    <location>
        <begin position="165"/>
        <end position="249"/>
    </location>
</feature>
<dbReference type="PANTHER" id="PTHR30273">
    <property type="entry name" value="PERIPLASMIC SIGNAL SENSOR AND SIGMA FACTOR ACTIVATOR FECR-RELATED"/>
    <property type="match status" value="1"/>
</dbReference>